<protein>
    <submittedName>
        <fullName evidence="2">Uncharacterized protein</fullName>
    </submittedName>
</protein>
<comment type="caution">
    <text evidence="2">The sequence shown here is derived from an EMBL/GenBank/DDBJ whole genome shotgun (WGS) entry which is preliminary data.</text>
</comment>
<feature type="region of interest" description="Disordered" evidence="1">
    <location>
        <begin position="584"/>
        <end position="613"/>
    </location>
</feature>
<feature type="region of interest" description="Disordered" evidence="1">
    <location>
        <begin position="291"/>
        <end position="355"/>
    </location>
</feature>
<sequence>MANQPEALPTRRPRHPSALLQPTPDADRIPPPPRPFRVYGGALAHGQAMYGWIRTCPAWSFPVEHTKSETSHARTRWTPYIAAESPFSTVGRLLPLLLETLTLFVFAGPENSVVEEDQFSHLSSYSKAPFIQSFHHPRQATTAAMAFQQAPSKKPRLSLQIKTACSPATKSSRSYAVDPRDPTAFNTLSNVYVTAIERSTPVHGEPITAINTLQAFTLNTPVEYQDPKFRVVTPYVASYPETPLTAHATSPRPLEIKYPSAMTATPPMSAGPVEPNAPKAFSFSVADVSANTAEQGKNGRSEPQTATRRHAPQSLAGLGLQPPYTHPRTLHSILRNSPLPPPSAAPPSSPRRQSRRLLEKAAKRVGYNNPLTQDIVTNTYTKSHIDLLVEEASPRSPPCAPMPPQTSLDLALAYLPNEIENGGQTPGPFEDMRRRMAGLGNNTPASPVGSGGIRKRKKKDKKRRWVWTIGQDDDEDEHAGGSIVALRAEGTKAFTADDIKTPLTAIPILQIPQMPDLKYLETPTPSIESNGSWSECHDVEMSDSSSCISEYDERGLTPNPMDLDLRTPIAPRRSHSLVQEVNRDTPVPPELMAHNGSFHHSPKRDTPVPACLL</sequence>
<dbReference type="AlphaFoldDB" id="A0A0P7BKE7"/>
<feature type="region of interest" description="Disordered" evidence="1">
    <location>
        <begin position="1"/>
        <end position="32"/>
    </location>
</feature>
<gene>
    <name evidence="2" type="ORF">AK830_g5676</name>
</gene>
<evidence type="ECO:0000313" key="3">
    <source>
        <dbReference type="Proteomes" id="UP000050424"/>
    </source>
</evidence>
<proteinExistence type="predicted"/>
<evidence type="ECO:0000256" key="1">
    <source>
        <dbReference type="SAM" id="MobiDB-lite"/>
    </source>
</evidence>
<evidence type="ECO:0000313" key="2">
    <source>
        <dbReference type="EMBL" id="KPM40927.1"/>
    </source>
</evidence>
<name>A0A0P7BKE7_9HYPO</name>
<feature type="region of interest" description="Disordered" evidence="1">
    <location>
        <begin position="440"/>
        <end position="459"/>
    </location>
</feature>
<feature type="compositionally biased region" description="Pro residues" evidence="1">
    <location>
        <begin position="338"/>
        <end position="349"/>
    </location>
</feature>
<reference evidence="2 3" key="1">
    <citation type="submission" date="2015-09" db="EMBL/GenBank/DDBJ databases">
        <title>Draft genome of a European isolate of the apple canker pathogen Neonectria ditissima.</title>
        <authorList>
            <person name="Gomez-Cortecero A."/>
            <person name="Harrison R.J."/>
            <person name="Armitage A.D."/>
        </authorList>
    </citation>
    <scope>NUCLEOTIDE SEQUENCE [LARGE SCALE GENOMIC DNA]</scope>
    <source>
        <strain evidence="2 3">R09/05</strain>
    </source>
</reference>
<dbReference type="OrthoDB" id="5206740at2759"/>
<dbReference type="EMBL" id="LKCW01000074">
    <property type="protein sequence ID" value="KPM40927.1"/>
    <property type="molecule type" value="Genomic_DNA"/>
</dbReference>
<organism evidence="2 3">
    <name type="scientific">Neonectria ditissima</name>
    <dbReference type="NCBI Taxonomy" id="78410"/>
    <lineage>
        <taxon>Eukaryota</taxon>
        <taxon>Fungi</taxon>
        <taxon>Dikarya</taxon>
        <taxon>Ascomycota</taxon>
        <taxon>Pezizomycotina</taxon>
        <taxon>Sordariomycetes</taxon>
        <taxon>Hypocreomycetidae</taxon>
        <taxon>Hypocreales</taxon>
        <taxon>Nectriaceae</taxon>
        <taxon>Neonectria</taxon>
    </lineage>
</organism>
<accession>A0A0P7BKE7</accession>
<dbReference type="STRING" id="78410.A0A0P7BKE7"/>
<dbReference type="Proteomes" id="UP000050424">
    <property type="component" value="Unassembled WGS sequence"/>
</dbReference>
<keyword evidence="3" id="KW-1185">Reference proteome</keyword>